<name>A0ACB8EI55_9SAUR</name>
<dbReference type="Proteomes" id="UP000827872">
    <property type="component" value="Linkage Group LG03"/>
</dbReference>
<comment type="caution">
    <text evidence="1">The sequence shown here is derived from an EMBL/GenBank/DDBJ whole genome shotgun (WGS) entry which is preliminary data.</text>
</comment>
<accession>A0ACB8EI55</accession>
<proteinExistence type="predicted"/>
<reference evidence="1" key="1">
    <citation type="submission" date="2021-08" db="EMBL/GenBank/DDBJ databases">
        <title>The first chromosome-level gecko genome reveals the dynamic sex chromosomes of Neotropical dwarf geckos (Sphaerodactylidae: Sphaerodactylus).</title>
        <authorList>
            <person name="Pinto B.J."/>
            <person name="Keating S.E."/>
            <person name="Gamble T."/>
        </authorList>
    </citation>
    <scope>NUCLEOTIDE SEQUENCE</scope>
    <source>
        <strain evidence="1">TG3544</strain>
    </source>
</reference>
<dbReference type="EMBL" id="CM037616">
    <property type="protein sequence ID" value="KAH7992208.1"/>
    <property type="molecule type" value="Genomic_DNA"/>
</dbReference>
<evidence type="ECO:0000313" key="1">
    <source>
        <dbReference type="EMBL" id="KAH7992208.1"/>
    </source>
</evidence>
<protein>
    <submittedName>
        <fullName evidence="1">Uncharacterized protein</fullName>
    </submittedName>
</protein>
<gene>
    <name evidence="1" type="ORF">K3G42_020502</name>
</gene>
<sequence>MRENHWRTCQNWGGGGVVILSQWRFSSSHHFIFAGAWSPCSWSAKRPLRQITLPSSQSVTQLPEGNDIFQKVATLVASAMLLEKVSLGGEKEGAAILSSKTREKRHPSSLSYRVPSKKYTQGSGEKEMTPKR</sequence>
<evidence type="ECO:0000313" key="2">
    <source>
        <dbReference type="Proteomes" id="UP000827872"/>
    </source>
</evidence>
<organism evidence="1 2">
    <name type="scientific">Sphaerodactylus townsendi</name>
    <dbReference type="NCBI Taxonomy" id="933632"/>
    <lineage>
        <taxon>Eukaryota</taxon>
        <taxon>Metazoa</taxon>
        <taxon>Chordata</taxon>
        <taxon>Craniata</taxon>
        <taxon>Vertebrata</taxon>
        <taxon>Euteleostomi</taxon>
        <taxon>Lepidosauria</taxon>
        <taxon>Squamata</taxon>
        <taxon>Bifurcata</taxon>
        <taxon>Gekkota</taxon>
        <taxon>Sphaerodactylidae</taxon>
        <taxon>Sphaerodactylus</taxon>
    </lineage>
</organism>
<keyword evidence="2" id="KW-1185">Reference proteome</keyword>